<feature type="transmembrane region" description="Helical" evidence="5">
    <location>
        <begin position="67"/>
        <end position="90"/>
    </location>
</feature>
<feature type="transmembrane region" description="Helical" evidence="5">
    <location>
        <begin position="97"/>
        <end position="118"/>
    </location>
</feature>
<feature type="transmembrane region" description="Helical" evidence="5">
    <location>
        <begin position="12"/>
        <end position="35"/>
    </location>
</feature>
<dbReference type="Pfam" id="PF00335">
    <property type="entry name" value="Tetraspanin"/>
    <property type="match status" value="1"/>
</dbReference>
<evidence type="ECO:0000256" key="2">
    <source>
        <dbReference type="ARBA" id="ARBA00022692"/>
    </source>
</evidence>
<accession>A0A8W8KST8</accession>
<keyword evidence="2 5" id="KW-0812">Transmembrane</keyword>
<feature type="transmembrane region" description="Helical" evidence="5">
    <location>
        <begin position="242"/>
        <end position="265"/>
    </location>
</feature>
<evidence type="ECO:0000313" key="6">
    <source>
        <dbReference type="EnsemblMetazoa" id="G24461.1:cds"/>
    </source>
</evidence>
<dbReference type="AlphaFoldDB" id="A0A8W8KST8"/>
<sequence length="270" mass="29303">MAHGRPSKHEIALIIINMMLLVIGLALIIVGGLVVRDVSSINKDHVRLVLDSITVGISKLGGLVSTLSILMILIGVLILAVTGLGLFGIFCRNKYMLITFAIIVLLLLIPQITVVSLWNKIETELQDKMIEALEKSYKDDTILNSNSLSKSWNFIFMTQNCCGVTRVDSTTNDFDKTSWCTTSGSCQATSSQIPRGCCKNITESTYTSAPATCYASVNPGTYHSKGCYGVIKGKMLSLTPSITGVIVTATFLQIVAGTFALWYSYQLKNG</sequence>
<organism evidence="6 7">
    <name type="scientific">Magallana gigas</name>
    <name type="common">Pacific oyster</name>
    <name type="synonym">Crassostrea gigas</name>
    <dbReference type="NCBI Taxonomy" id="29159"/>
    <lineage>
        <taxon>Eukaryota</taxon>
        <taxon>Metazoa</taxon>
        <taxon>Spiralia</taxon>
        <taxon>Lophotrochozoa</taxon>
        <taxon>Mollusca</taxon>
        <taxon>Bivalvia</taxon>
        <taxon>Autobranchia</taxon>
        <taxon>Pteriomorphia</taxon>
        <taxon>Ostreida</taxon>
        <taxon>Ostreoidea</taxon>
        <taxon>Ostreidae</taxon>
        <taxon>Magallana</taxon>
    </lineage>
</organism>
<dbReference type="InterPro" id="IPR008952">
    <property type="entry name" value="Tetraspanin_EC2_sf"/>
</dbReference>
<protein>
    <recommendedName>
        <fullName evidence="8">Tetraspanin</fullName>
    </recommendedName>
</protein>
<keyword evidence="3 5" id="KW-1133">Transmembrane helix</keyword>
<keyword evidence="7" id="KW-1185">Reference proteome</keyword>
<dbReference type="PRINTS" id="PR00259">
    <property type="entry name" value="TMFOUR"/>
</dbReference>
<dbReference type="SUPFAM" id="SSF48652">
    <property type="entry name" value="Tetraspanin"/>
    <property type="match status" value="1"/>
</dbReference>
<dbReference type="InterPro" id="IPR018499">
    <property type="entry name" value="Tetraspanin/Peripherin"/>
</dbReference>
<dbReference type="OrthoDB" id="6279736at2759"/>
<keyword evidence="4 5" id="KW-0472">Membrane</keyword>
<evidence type="ECO:0000256" key="3">
    <source>
        <dbReference type="ARBA" id="ARBA00022989"/>
    </source>
</evidence>
<dbReference type="Proteomes" id="UP000005408">
    <property type="component" value="Unassembled WGS sequence"/>
</dbReference>
<dbReference type="EnsemblMetazoa" id="G24461.1">
    <property type="protein sequence ID" value="G24461.1:cds"/>
    <property type="gene ID" value="G24461"/>
</dbReference>
<evidence type="ECO:0000256" key="5">
    <source>
        <dbReference type="SAM" id="Phobius"/>
    </source>
</evidence>
<dbReference type="GO" id="GO:0016020">
    <property type="term" value="C:membrane"/>
    <property type="evidence" value="ECO:0007669"/>
    <property type="project" value="UniProtKB-SubCell"/>
</dbReference>
<evidence type="ECO:0000256" key="1">
    <source>
        <dbReference type="ARBA" id="ARBA00004141"/>
    </source>
</evidence>
<proteinExistence type="predicted"/>
<name>A0A8W8KST8_MAGGI</name>
<evidence type="ECO:0008006" key="8">
    <source>
        <dbReference type="Google" id="ProtNLM"/>
    </source>
</evidence>
<dbReference type="PANTHER" id="PTHR19282">
    <property type="entry name" value="TETRASPANIN"/>
    <property type="match status" value="1"/>
</dbReference>
<evidence type="ECO:0000313" key="7">
    <source>
        <dbReference type="Proteomes" id="UP000005408"/>
    </source>
</evidence>
<reference evidence="6" key="1">
    <citation type="submission" date="2022-08" db="UniProtKB">
        <authorList>
            <consortium name="EnsemblMetazoa"/>
        </authorList>
    </citation>
    <scope>IDENTIFICATION</scope>
    <source>
        <strain evidence="6">05x7-T-G4-1.051#20</strain>
    </source>
</reference>
<comment type="subcellular location">
    <subcellularLocation>
        <location evidence="1">Membrane</location>
        <topology evidence="1">Multi-pass membrane protein</topology>
    </subcellularLocation>
</comment>
<evidence type="ECO:0000256" key="4">
    <source>
        <dbReference type="ARBA" id="ARBA00023136"/>
    </source>
</evidence>